<organism evidence="3 4">
    <name type="scientific">Microbacterium immunditiarum</name>
    <dbReference type="NCBI Taxonomy" id="337480"/>
    <lineage>
        <taxon>Bacteria</taxon>
        <taxon>Bacillati</taxon>
        <taxon>Actinomycetota</taxon>
        <taxon>Actinomycetes</taxon>
        <taxon>Micrococcales</taxon>
        <taxon>Microbacteriaceae</taxon>
        <taxon>Microbacterium</taxon>
    </lineage>
</organism>
<evidence type="ECO:0000256" key="1">
    <source>
        <dbReference type="SAM" id="MobiDB-lite"/>
    </source>
</evidence>
<dbReference type="EMBL" id="JACCBV010000001">
    <property type="protein sequence ID" value="NYE20649.1"/>
    <property type="molecule type" value="Genomic_DNA"/>
</dbReference>
<keyword evidence="2" id="KW-0472">Membrane</keyword>
<dbReference type="Proteomes" id="UP000576969">
    <property type="component" value="Unassembled WGS sequence"/>
</dbReference>
<evidence type="ECO:0000256" key="2">
    <source>
        <dbReference type="SAM" id="Phobius"/>
    </source>
</evidence>
<gene>
    <name evidence="3" type="ORF">BJ991_002677</name>
</gene>
<keyword evidence="4" id="KW-1185">Reference proteome</keyword>
<dbReference type="AlphaFoldDB" id="A0A7Y9KMB7"/>
<protein>
    <recommendedName>
        <fullName evidence="5">Cell division protein FtsL</fullName>
    </recommendedName>
</protein>
<comment type="caution">
    <text evidence="3">The sequence shown here is derived from an EMBL/GenBank/DDBJ whole genome shotgun (WGS) entry which is preliminary data.</text>
</comment>
<feature type="transmembrane region" description="Helical" evidence="2">
    <location>
        <begin position="52"/>
        <end position="76"/>
    </location>
</feature>
<evidence type="ECO:0008006" key="5">
    <source>
        <dbReference type="Google" id="ProtNLM"/>
    </source>
</evidence>
<evidence type="ECO:0000313" key="3">
    <source>
        <dbReference type="EMBL" id="NYE20649.1"/>
    </source>
</evidence>
<keyword evidence="2" id="KW-1133">Transmembrane helix</keyword>
<dbReference type="RefSeq" id="WP_246301098.1">
    <property type="nucleotide sequence ID" value="NZ_JACCBV010000001.1"/>
</dbReference>
<proteinExistence type="predicted"/>
<keyword evidence="2" id="KW-0812">Transmembrane</keyword>
<accession>A0A7Y9KMB7</accession>
<feature type="region of interest" description="Disordered" evidence="1">
    <location>
        <begin position="187"/>
        <end position="214"/>
    </location>
</feature>
<name>A0A7Y9KMB7_9MICO</name>
<evidence type="ECO:0000313" key="4">
    <source>
        <dbReference type="Proteomes" id="UP000576969"/>
    </source>
</evidence>
<sequence>MNAAPSAEILGMTPAAAAVAVAAPLPERQSPGRRLRVVDAPARRRRRRRPKLVYGIVAVVGALAIGAAQMALSILMTQGSYEMSKLTQEQRALTYQKQMLQDDIAGLSSPQFLAANATALGMVIDEAPSYLRLSDGSLLGPGQVSFGSSSIDALGRAAVPNALVEDTPLVTDPDATIEGRTVVETDAATGADDGGGVVNTPPALTDGLPIPETH</sequence>
<reference evidence="3 4" key="1">
    <citation type="submission" date="2020-07" db="EMBL/GenBank/DDBJ databases">
        <title>Sequencing the genomes of 1000 actinobacteria strains.</title>
        <authorList>
            <person name="Klenk H.-P."/>
        </authorList>
    </citation>
    <scope>NUCLEOTIDE SEQUENCE [LARGE SCALE GENOMIC DNA]</scope>
    <source>
        <strain evidence="3 4">DSM 24662</strain>
    </source>
</reference>